<organism evidence="1 2">
    <name type="scientific">Desulfosporosinus acididurans</name>
    <dbReference type="NCBI Taxonomy" id="476652"/>
    <lineage>
        <taxon>Bacteria</taxon>
        <taxon>Bacillati</taxon>
        <taxon>Bacillota</taxon>
        <taxon>Clostridia</taxon>
        <taxon>Eubacteriales</taxon>
        <taxon>Desulfitobacteriaceae</taxon>
        <taxon>Desulfosporosinus</taxon>
    </lineage>
</organism>
<dbReference type="EMBL" id="LDZY01000003">
    <property type="protein sequence ID" value="KLU67028.1"/>
    <property type="molecule type" value="Genomic_DNA"/>
</dbReference>
<protein>
    <submittedName>
        <fullName evidence="1">Uncharacterized protein</fullName>
    </submittedName>
</protein>
<name>A0A0J1FVP1_9FIRM</name>
<reference evidence="1 2" key="1">
    <citation type="submission" date="2015-06" db="EMBL/GenBank/DDBJ databases">
        <title>Draft genome of the moderately acidophilic sulfate reducer Candidatus Desulfosporosinus acididurans strain M1.</title>
        <authorList>
            <person name="Poehlein A."/>
            <person name="Petzsch P."/>
            <person name="Johnson B.D."/>
            <person name="Schloemann M."/>
            <person name="Daniel R."/>
            <person name="Muehling M."/>
        </authorList>
    </citation>
    <scope>NUCLEOTIDE SEQUENCE [LARGE SCALE GENOMIC DNA]</scope>
    <source>
        <strain evidence="1 2">M1</strain>
    </source>
</reference>
<dbReference type="PATRIC" id="fig|476652.3.peg.991"/>
<dbReference type="AlphaFoldDB" id="A0A0J1FVP1"/>
<comment type="caution">
    <text evidence="1">The sequence shown here is derived from an EMBL/GenBank/DDBJ whole genome shotgun (WGS) entry which is preliminary data.</text>
</comment>
<dbReference type="RefSeq" id="WP_047808879.1">
    <property type="nucleotide sequence ID" value="NZ_LDZY01000003.1"/>
</dbReference>
<evidence type="ECO:0000313" key="2">
    <source>
        <dbReference type="Proteomes" id="UP000036356"/>
    </source>
</evidence>
<proteinExistence type="predicted"/>
<accession>A0A0J1FVP1</accession>
<dbReference type="Proteomes" id="UP000036356">
    <property type="component" value="Unassembled WGS sequence"/>
</dbReference>
<gene>
    <name evidence="1" type="ORF">DEAC_c09620</name>
</gene>
<sequence length="125" mass="13687">MASLKVGCFPYLASLRVESILQRDRICYGLGAFGESVHRTLTSPKPRCSVLADEFTGSIRPEGCSKRLLTSEKGGFAHKSELIAWRGGKVHEDCVGERSHGSHQVLPGGLVKLPRKRVGEPWNAE</sequence>
<keyword evidence="2" id="KW-1185">Reference proteome</keyword>
<evidence type="ECO:0000313" key="1">
    <source>
        <dbReference type="EMBL" id="KLU67028.1"/>
    </source>
</evidence>